<keyword evidence="10" id="KW-0812">Transmembrane</keyword>
<evidence type="ECO:0000256" key="6">
    <source>
        <dbReference type="ARBA" id="ARBA00022777"/>
    </source>
</evidence>
<dbReference type="Proteomes" id="UP000061839">
    <property type="component" value="Chromosome"/>
</dbReference>
<evidence type="ECO:0000313" key="13">
    <source>
        <dbReference type="Proteomes" id="UP000061839"/>
    </source>
</evidence>
<feature type="transmembrane region" description="Helical" evidence="10">
    <location>
        <begin position="114"/>
        <end position="133"/>
    </location>
</feature>
<dbReference type="CDD" id="cd16917">
    <property type="entry name" value="HATPase_UhpB-NarQ-NarX-like"/>
    <property type="match status" value="1"/>
</dbReference>
<evidence type="ECO:0000256" key="3">
    <source>
        <dbReference type="ARBA" id="ARBA00022553"/>
    </source>
</evidence>
<evidence type="ECO:0000256" key="2">
    <source>
        <dbReference type="ARBA" id="ARBA00012438"/>
    </source>
</evidence>
<feature type="transmembrane region" description="Helical" evidence="10">
    <location>
        <begin position="72"/>
        <end position="102"/>
    </location>
</feature>
<gene>
    <name evidence="12" type="ORF">UM93_00210</name>
</gene>
<dbReference type="KEGG" id="ari:UM93_00210"/>
<dbReference type="AlphaFoldDB" id="A0A0D4BVM3"/>
<dbReference type="GO" id="GO:0016020">
    <property type="term" value="C:membrane"/>
    <property type="evidence" value="ECO:0007669"/>
    <property type="project" value="InterPro"/>
</dbReference>
<dbReference type="Gene3D" id="1.20.5.1930">
    <property type="match status" value="1"/>
</dbReference>
<dbReference type="RefSeq" id="WP_045072933.1">
    <property type="nucleotide sequence ID" value="NZ_CP011005.1"/>
</dbReference>
<keyword evidence="9" id="KW-0175">Coiled coil</keyword>
<protein>
    <recommendedName>
        <fullName evidence="2">histidine kinase</fullName>
        <ecNumber evidence="2">2.7.13.3</ecNumber>
    </recommendedName>
</protein>
<dbReference type="PANTHER" id="PTHR24421">
    <property type="entry name" value="NITRATE/NITRITE SENSOR PROTEIN NARX-RELATED"/>
    <property type="match status" value="1"/>
</dbReference>
<evidence type="ECO:0000313" key="12">
    <source>
        <dbReference type="EMBL" id="AJT40369.1"/>
    </source>
</evidence>
<evidence type="ECO:0000256" key="5">
    <source>
        <dbReference type="ARBA" id="ARBA00022741"/>
    </source>
</evidence>
<feature type="domain" description="Signal transduction histidine kinase subgroup 3 dimerisation and phosphoacceptor" evidence="11">
    <location>
        <begin position="201"/>
        <end position="262"/>
    </location>
</feature>
<dbReference type="EMBL" id="CP011005">
    <property type="protein sequence ID" value="AJT40369.1"/>
    <property type="molecule type" value="Genomic_DNA"/>
</dbReference>
<reference evidence="12 13" key="1">
    <citation type="journal article" date="2015" name="Genome Announc.">
        <title>Complete Genome Sequencing of Protease-Producing Novel Arthrobacter sp. Strain IHBB 11108 Using PacBio Single-Molecule Real-Time Sequencing Technology.</title>
        <authorList>
            <person name="Kiran S."/>
            <person name="Swarnkar M.K."/>
            <person name="Pal M."/>
            <person name="Thakur R."/>
            <person name="Tewari R."/>
            <person name="Singh A.K."/>
            <person name="Gulati A."/>
        </authorList>
    </citation>
    <scope>NUCLEOTIDE SEQUENCE [LARGE SCALE GENOMIC DNA]</scope>
    <source>
        <strain evidence="12 13">IHBB 11108</strain>
    </source>
</reference>
<dbReference type="OrthoDB" id="227596at2"/>
<keyword evidence="10" id="KW-1133">Transmembrane helix</keyword>
<keyword evidence="8" id="KW-0902">Two-component regulatory system</keyword>
<evidence type="ECO:0000256" key="1">
    <source>
        <dbReference type="ARBA" id="ARBA00000085"/>
    </source>
</evidence>
<dbReference type="InterPro" id="IPR011712">
    <property type="entry name" value="Sig_transdc_His_kin_sub3_dim/P"/>
</dbReference>
<evidence type="ECO:0000259" key="11">
    <source>
        <dbReference type="Pfam" id="PF07730"/>
    </source>
</evidence>
<feature type="coiled-coil region" evidence="9">
    <location>
        <begin position="168"/>
        <end position="202"/>
    </location>
</feature>
<keyword evidence="5" id="KW-0547">Nucleotide-binding</keyword>
<keyword evidence="13" id="KW-1185">Reference proteome</keyword>
<keyword evidence="6" id="KW-0418">Kinase</keyword>
<evidence type="ECO:0000256" key="10">
    <source>
        <dbReference type="SAM" id="Phobius"/>
    </source>
</evidence>
<evidence type="ECO:0000256" key="9">
    <source>
        <dbReference type="SAM" id="Coils"/>
    </source>
</evidence>
<dbReference type="InterPro" id="IPR050482">
    <property type="entry name" value="Sensor_HK_TwoCompSys"/>
</dbReference>
<dbReference type="GO" id="GO:0046983">
    <property type="term" value="F:protein dimerization activity"/>
    <property type="evidence" value="ECO:0007669"/>
    <property type="project" value="InterPro"/>
</dbReference>
<dbReference type="Gene3D" id="3.30.565.10">
    <property type="entry name" value="Histidine kinase-like ATPase, C-terminal domain"/>
    <property type="match status" value="1"/>
</dbReference>
<dbReference type="PANTHER" id="PTHR24421:SF10">
    <property type="entry name" value="NITRATE_NITRITE SENSOR PROTEIN NARQ"/>
    <property type="match status" value="1"/>
</dbReference>
<keyword evidence="7" id="KW-0067">ATP-binding</keyword>
<evidence type="ECO:0000256" key="7">
    <source>
        <dbReference type="ARBA" id="ARBA00022840"/>
    </source>
</evidence>
<feature type="transmembrane region" description="Helical" evidence="10">
    <location>
        <begin position="140"/>
        <end position="158"/>
    </location>
</feature>
<dbReference type="EC" id="2.7.13.3" evidence="2"/>
<dbReference type="GO" id="GO:0000155">
    <property type="term" value="F:phosphorelay sensor kinase activity"/>
    <property type="evidence" value="ECO:0007669"/>
    <property type="project" value="InterPro"/>
</dbReference>
<evidence type="ECO:0000256" key="4">
    <source>
        <dbReference type="ARBA" id="ARBA00022679"/>
    </source>
</evidence>
<accession>A0A0D4BVM3</accession>
<dbReference type="Pfam" id="PF07730">
    <property type="entry name" value="HisKA_3"/>
    <property type="match status" value="1"/>
</dbReference>
<dbReference type="STRING" id="1618207.UM93_00210"/>
<dbReference type="SUPFAM" id="SSF55874">
    <property type="entry name" value="ATPase domain of HSP90 chaperone/DNA topoisomerase II/histidine kinase"/>
    <property type="match status" value="1"/>
</dbReference>
<keyword evidence="10" id="KW-0472">Membrane</keyword>
<proteinExistence type="predicted"/>
<feature type="transmembrane region" description="Helical" evidence="10">
    <location>
        <begin position="21"/>
        <end position="41"/>
    </location>
</feature>
<dbReference type="HOGENOM" id="CLU_000445_20_1_11"/>
<name>A0A0D4BVM3_9MICC</name>
<dbReference type="PATRIC" id="fig|1618207.4.peg.45"/>
<comment type="catalytic activity">
    <reaction evidence="1">
        <text>ATP + protein L-histidine = ADP + protein N-phospho-L-histidine.</text>
        <dbReference type="EC" id="2.7.13.3"/>
    </reaction>
</comment>
<dbReference type="GO" id="GO:0005524">
    <property type="term" value="F:ATP binding"/>
    <property type="evidence" value="ECO:0007669"/>
    <property type="project" value="UniProtKB-KW"/>
</dbReference>
<feature type="transmembrane region" description="Helical" evidence="10">
    <location>
        <begin position="47"/>
        <end position="65"/>
    </location>
</feature>
<keyword evidence="4" id="KW-0808">Transferase</keyword>
<dbReference type="InterPro" id="IPR036890">
    <property type="entry name" value="HATPase_C_sf"/>
</dbReference>
<organism evidence="12 13">
    <name type="scientific">Psychromicrobium lacuslunae</name>
    <dbReference type="NCBI Taxonomy" id="1618207"/>
    <lineage>
        <taxon>Bacteria</taxon>
        <taxon>Bacillati</taxon>
        <taxon>Actinomycetota</taxon>
        <taxon>Actinomycetes</taxon>
        <taxon>Micrococcales</taxon>
        <taxon>Micrococcaceae</taxon>
        <taxon>Psychromicrobium</taxon>
    </lineage>
</organism>
<keyword evidence="3" id="KW-0597">Phosphoprotein</keyword>
<sequence length="399" mass="42819">MTPRPFQLLTRLPRADLGIALFYLVFGAIVQLAGINILSSFPLHLGLGPALWPVALLLGCAGVTLRSTRPKLMITLCAIAAALALLSDAGIICLLLVFEIIFSGVLYGSERLSRASQLVAVLLSVLSVLWAVAATANLQAILAFALQAVIVFLTPMWWAGNVRTHRQIAQAEQQRADQAAQLVAQERRLAALDTQLAIATERSRMARDLHDVIAGRLSAIALQSEAALRSTDPELQSEVLQTARRSSVQALTDMRQMIDMLHGGGPDPDSRQSAGAADLAAELRALAKNSSSLDAEIELDFSAVPEISAGSANTLYRICQEALVNAAKHAPGQRILIDLHAAGEDVVLRVYNRLPKELPAPQGTGRGLQNMAFRAQQLGGTFAASAIAEQWQLETRIPR</sequence>
<evidence type="ECO:0000256" key="8">
    <source>
        <dbReference type="ARBA" id="ARBA00023012"/>
    </source>
</evidence>